<proteinExistence type="predicted"/>
<gene>
    <name evidence="1" type="ORF">WKI71_13945</name>
</gene>
<organism evidence="1 2">
    <name type="scientific">Streptomyces machairae</name>
    <dbReference type="NCBI Taxonomy" id="3134109"/>
    <lineage>
        <taxon>Bacteria</taxon>
        <taxon>Bacillati</taxon>
        <taxon>Actinomycetota</taxon>
        <taxon>Actinomycetes</taxon>
        <taxon>Kitasatosporales</taxon>
        <taxon>Streptomycetaceae</taxon>
        <taxon>Streptomyces</taxon>
    </lineage>
</organism>
<dbReference type="Proteomes" id="UP001376459">
    <property type="component" value="Unassembled WGS sequence"/>
</dbReference>
<sequence length="287" mass="30056">MRLSCAVLRVLAARVAGSADLAELAAKVAAEAERALPADRLEQCPELTALMLTDLGSAQLWAGRFDAARSTLSDAVRSPQEPSTAFARHEALSRLALIDFLQGRPGQAESHARGAVAEAEHSGLPVSDRTGMAQLVLAAVAIDRDDLAAAQGQLDRAAATSAASRDPVVAVELAILRSRMLFAKGDSRSALLALDDVAKHPLVSAEASPWVSDRIAMAMAAAHLADGDPKAAVKVFEDRPAHGPESLVAEARARVAAGEGERALRILDELELPEHRAPGPSSTYGFC</sequence>
<comment type="caution">
    <text evidence="1">The sequence shown here is derived from an EMBL/GenBank/DDBJ whole genome shotgun (WGS) entry which is preliminary data.</text>
</comment>
<evidence type="ECO:0000313" key="2">
    <source>
        <dbReference type="Proteomes" id="UP001376459"/>
    </source>
</evidence>
<dbReference type="InterPro" id="IPR011990">
    <property type="entry name" value="TPR-like_helical_dom_sf"/>
</dbReference>
<keyword evidence="2" id="KW-1185">Reference proteome</keyword>
<dbReference type="EMBL" id="JBBKAK010000001">
    <property type="protein sequence ID" value="MEJ8669157.1"/>
    <property type="molecule type" value="Genomic_DNA"/>
</dbReference>
<dbReference type="Gene3D" id="1.25.40.10">
    <property type="entry name" value="Tetratricopeptide repeat domain"/>
    <property type="match status" value="1"/>
</dbReference>
<protein>
    <submittedName>
        <fullName evidence="1">Uncharacterized protein</fullName>
    </submittedName>
</protein>
<evidence type="ECO:0000313" key="1">
    <source>
        <dbReference type="EMBL" id="MEJ8669157.1"/>
    </source>
</evidence>
<reference evidence="1 2" key="1">
    <citation type="submission" date="2024-03" db="EMBL/GenBank/DDBJ databases">
        <title>Novel Streptomyces species of biotechnological and ecological value are a feature of Machair soil.</title>
        <authorList>
            <person name="Prole J.R."/>
            <person name="Goodfellow M."/>
            <person name="Allenby N."/>
            <person name="Ward A.C."/>
        </authorList>
    </citation>
    <scope>NUCLEOTIDE SEQUENCE [LARGE SCALE GENOMIC DNA]</scope>
    <source>
        <strain evidence="1 2">MS1.AVA.1</strain>
    </source>
</reference>
<dbReference type="SUPFAM" id="SSF48452">
    <property type="entry name" value="TPR-like"/>
    <property type="match status" value="1"/>
</dbReference>
<name>A0ABU8UKL8_9ACTN</name>
<accession>A0ABU8UKL8</accession>